<evidence type="ECO:0000313" key="2">
    <source>
        <dbReference type="Proteomes" id="UP001182556"/>
    </source>
</evidence>
<keyword evidence="2" id="KW-1185">Reference proteome</keyword>
<protein>
    <submittedName>
        <fullName evidence="1">Uncharacterized protein</fullName>
    </submittedName>
</protein>
<accession>A0AAD9CUM9</accession>
<comment type="caution">
    <text evidence="1">The sequence shown here is derived from an EMBL/GenBank/DDBJ whole genome shotgun (WGS) entry which is preliminary data.</text>
</comment>
<gene>
    <name evidence="1" type="ORF">DB88DRAFT_352297</name>
</gene>
<reference evidence="1" key="1">
    <citation type="submission" date="2023-02" db="EMBL/GenBank/DDBJ databases">
        <title>Identification and recombinant expression of a fungal hydrolase from Papiliotrema laurentii that hydrolyzes apple cutin and clears colloidal polyester polyurethane.</title>
        <authorList>
            <consortium name="DOE Joint Genome Institute"/>
            <person name="Roman V.A."/>
            <person name="Bojanowski C."/>
            <person name="Crable B.R."/>
            <person name="Wagner D.N."/>
            <person name="Hung C.S."/>
            <person name="Nadeau L.J."/>
            <person name="Schratz L."/>
            <person name="Haridas S."/>
            <person name="Pangilinan J."/>
            <person name="Lipzen A."/>
            <person name="Na H."/>
            <person name="Yan M."/>
            <person name="Ng V."/>
            <person name="Grigoriev I.V."/>
            <person name="Spatafora J.W."/>
            <person name="Barlow D."/>
            <person name="Biffinger J."/>
            <person name="Kelley-Loughnane N."/>
            <person name="Varaljay V.A."/>
            <person name="Crookes-Goodson W.J."/>
        </authorList>
    </citation>
    <scope>NUCLEOTIDE SEQUENCE</scope>
    <source>
        <strain evidence="1">5307AH</strain>
    </source>
</reference>
<dbReference type="AlphaFoldDB" id="A0AAD9CUM9"/>
<sequence length="236" mass="25822">MILHKASRPTVIESISYHRRLITPPIIVSNPPHLSLSTLIVARLTLSRRLAVRIPSSKSTIIATLHGPHSAVIISIASLGSSTAKASASSRRCLAGSSIVAVRIGSRGDDIVSIISSRCCCRRTKVVYCRGLGQLGIRVDTVSPKRRVRLAVAPRLESPTWMHQISDPERGHLAGGLPILNNHNQYRRPKVTKRLVAAGRIRSSRCFRPDTRCSYWPCCLMSGVMGDGHPTSIRML</sequence>
<evidence type="ECO:0000313" key="1">
    <source>
        <dbReference type="EMBL" id="KAK1922427.1"/>
    </source>
</evidence>
<name>A0AAD9CUM9_PAPLA</name>
<organism evidence="1 2">
    <name type="scientific">Papiliotrema laurentii</name>
    <name type="common">Cryptococcus laurentii</name>
    <dbReference type="NCBI Taxonomy" id="5418"/>
    <lineage>
        <taxon>Eukaryota</taxon>
        <taxon>Fungi</taxon>
        <taxon>Dikarya</taxon>
        <taxon>Basidiomycota</taxon>
        <taxon>Agaricomycotina</taxon>
        <taxon>Tremellomycetes</taxon>
        <taxon>Tremellales</taxon>
        <taxon>Rhynchogastremaceae</taxon>
        <taxon>Papiliotrema</taxon>
    </lineage>
</organism>
<dbReference type="EMBL" id="JAODAN010000008">
    <property type="protein sequence ID" value="KAK1922427.1"/>
    <property type="molecule type" value="Genomic_DNA"/>
</dbReference>
<proteinExistence type="predicted"/>
<dbReference type="Proteomes" id="UP001182556">
    <property type="component" value="Unassembled WGS sequence"/>
</dbReference>